<comment type="function">
    <text evidence="11">Glucanases play a role in cell expansion during growth, in cell-cell fusion during mating, and in spore release during sporulation. This enzyme may be involved in beta-glucan degradation. Active on laminarin and lichenan.</text>
</comment>
<keyword evidence="8" id="KW-0119">Carbohydrate metabolism</keyword>
<dbReference type="PANTHER" id="PTHR16631:SF17">
    <property type="entry name" value="GLUCAN ENDO-1,3-BETA-GLUCOSIDASE BTGC"/>
    <property type="match status" value="1"/>
</dbReference>
<keyword evidence="5" id="KW-0378">Hydrolase</keyword>
<dbReference type="InterPro" id="IPR035992">
    <property type="entry name" value="Ricin_B-like_lectins"/>
</dbReference>
<evidence type="ECO:0000256" key="4">
    <source>
        <dbReference type="ARBA" id="ARBA00022475"/>
    </source>
</evidence>
<name>A0A976FN56_BRELC</name>
<evidence type="ECO:0000256" key="13">
    <source>
        <dbReference type="ARBA" id="ARBA00043078"/>
    </source>
</evidence>
<evidence type="ECO:0000256" key="6">
    <source>
        <dbReference type="ARBA" id="ARBA00023136"/>
    </source>
</evidence>
<dbReference type="AlphaFoldDB" id="A0A976FN56"/>
<dbReference type="Proteomes" id="UP000294530">
    <property type="component" value="Unassembled WGS sequence"/>
</dbReference>
<dbReference type="SUPFAM" id="SSF50370">
    <property type="entry name" value="Ricin B-like lectins"/>
    <property type="match status" value="1"/>
</dbReference>
<comment type="subcellular location">
    <subcellularLocation>
        <location evidence="2">Cell membrane</location>
    </subcellularLocation>
</comment>
<dbReference type="RefSeq" id="XP_067819078.1">
    <property type="nucleotide sequence ID" value="XM_067967542.1"/>
</dbReference>
<gene>
    <name evidence="16" type="ORF">CCR75_009503</name>
</gene>
<evidence type="ECO:0000256" key="1">
    <source>
        <dbReference type="ARBA" id="ARBA00000382"/>
    </source>
</evidence>
<dbReference type="GO" id="GO:0071555">
    <property type="term" value="P:cell wall organization"/>
    <property type="evidence" value="ECO:0007669"/>
    <property type="project" value="UniProtKB-KW"/>
</dbReference>
<dbReference type="Gene3D" id="2.80.10.50">
    <property type="match status" value="1"/>
</dbReference>
<keyword evidence="4" id="KW-1003">Cell membrane</keyword>
<evidence type="ECO:0000256" key="7">
    <source>
        <dbReference type="ARBA" id="ARBA00023180"/>
    </source>
</evidence>
<keyword evidence="14" id="KW-0732">Signal</keyword>
<dbReference type="InterPro" id="IPR050732">
    <property type="entry name" value="Beta-glucan_modifiers"/>
</dbReference>
<evidence type="ECO:0000313" key="17">
    <source>
        <dbReference type="Proteomes" id="UP000294530"/>
    </source>
</evidence>
<dbReference type="InterPro" id="IPR000772">
    <property type="entry name" value="Ricin_B_lectin"/>
</dbReference>
<feature type="signal peptide" evidence="14">
    <location>
        <begin position="1"/>
        <end position="22"/>
    </location>
</feature>
<dbReference type="EC" id="3.2.1.39" evidence="3"/>
<accession>A0A976FN56</accession>
<dbReference type="KEGG" id="blac:94353213"/>
<evidence type="ECO:0000256" key="5">
    <source>
        <dbReference type="ARBA" id="ARBA00022801"/>
    </source>
</evidence>
<dbReference type="Pfam" id="PF00652">
    <property type="entry name" value="Ricin_B_lectin"/>
    <property type="match status" value="1"/>
</dbReference>
<dbReference type="PANTHER" id="PTHR16631">
    <property type="entry name" value="GLUCAN 1,3-BETA-GLUCOSIDASE"/>
    <property type="match status" value="1"/>
</dbReference>
<comment type="catalytic activity">
    <reaction evidence="1">
        <text>Hydrolysis of (1-&gt;3)-beta-D-glucosidic linkages in (1-&gt;3)-beta-D-glucans.</text>
        <dbReference type="EC" id="3.2.1.39"/>
    </reaction>
</comment>
<dbReference type="EMBL" id="SHOA02000002">
    <property type="protein sequence ID" value="TDH69579.1"/>
    <property type="molecule type" value="Genomic_DNA"/>
</dbReference>
<evidence type="ECO:0000256" key="2">
    <source>
        <dbReference type="ARBA" id="ARBA00004236"/>
    </source>
</evidence>
<comment type="caution">
    <text evidence="16">The sequence shown here is derived from an EMBL/GenBank/DDBJ whole genome shotgun (WGS) entry which is preliminary data.</text>
</comment>
<dbReference type="GO" id="GO:0000272">
    <property type="term" value="P:polysaccharide catabolic process"/>
    <property type="evidence" value="ECO:0007669"/>
    <property type="project" value="UniProtKB-KW"/>
</dbReference>
<dbReference type="SUPFAM" id="SSF51445">
    <property type="entry name" value="(Trans)glycosidases"/>
    <property type="match status" value="1"/>
</dbReference>
<evidence type="ECO:0000256" key="10">
    <source>
        <dbReference type="ARBA" id="ARBA00023326"/>
    </source>
</evidence>
<sequence>MKLFLPTFFASVAFLSNFGVESLNVKLSGINYTVQKGPAWVELSEKCKTLAEVEQDLEAIKKYTNKIRIPYSPECNQADLVLPAAKKVGLQVELGIWTAKGRECMDQEKKMLTRLIDSGAFDKNVVCLHVGSGAVTREEFDDDTAVSYLLEIREHLAKSGFETPLTITEDISVYEKSPQLLSVVDFISISLFTYWNPSDINEAASFTYDRLKGLRMTAAPLKKPVELAETGWSSQGVDARASVSNPANQAKFLADLFYVFSNIGFPFSWYLALDSPWRTREVEANFGLFTSNQTLKSHIEDLTIEEPKRMIIENTATKLVLSVFDTRVYIETKSTNALQMEEQMWSYNATSQQFRSQDGRALDAYEPEDGGDVHTFRSLSTEGNQKWKFEKETGLIKHQTHAGFCLEADQSRGNRVQLFTCSTSLLTASQTDSLTQVTITSNLHSDLLSVEMKKDEAPSSNLLGLCGAYVPNLNYIVQKGPTGANSSDKCRSMAEIVLYSAECDQAESVLFATKKAGLQVQLGI</sequence>
<dbReference type="GO" id="GO:0042973">
    <property type="term" value="F:glucan endo-1,3-beta-D-glucosidase activity"/>
    <property type="evidence" value="ECO:0007669"/>
    <property type="project" value="UniProtKB-EC"/>
</dbReference>
<keyword evidence="10" id="KW-0624">Polysaccharide degradation</keyword>
<proteinExistence type="predicted"/>
<dbReference type="InterPro" id="IPR017853">
    <property type="entry name" value="GH"/>
</dbReference>
<reference evidence="16 17" key="1">
    <citation type="journal article" date="2021" name="Genome Biol.">
        <title>AFLAP: assembly-free linkage analysis pipeline using k-mers from genome sequencing data.</title>
        <authorList>
            <person name="Fletcher K."/>
            <person name="Zhang L."/>
            <person name="Gil J."/>
            <person name="Han R."/>
            <person name="Cavanaugh K."/>
            <person name="Michelmore R."/>
        </authorList>
    </citation>
    <scope>NUCLEOTIDE SEQUENCE [LARGE SCALE GENOMIC DNA]</scope>
    <source>
        <strain evidence="16 17">SF5</strain>
    </source>
</reference>
<evidence type="ECO:0000259" key="15">
    <source>
        <dbReference type="SMART" id="SM00458"/>
    </source>
</evidence>
<dbReference type="Gene3D" id="3.20.20.80">
    <property type="entry name" value="Glycosidases"/>
    <property type="match status" value="1"/>
</dbReference>
<evidence type="ECO:0000256" key="14">
    <source>
        <dbReference type="SAM" id="SignalP"/>
    </source>
</evidence>
<evidence type="ECO:0000313" key="16">
    <source>
        <dbReference type="EMBL" id="TDH69579.1"/>
    </source>
</evidence>
<protein>
    <recommendedName>
        <fullName evidence="3">glucan endo-1,3-beta-D-glucosidase</fullName>
        <ecNumber evidence="3">3.2.1.39</ecNumber>
    </recommendedName>
    <alternativeName>
        <fullName evidence="13">Endo-1,3-beta-glucanase btgC</fullName>
    </alternativeName>
    <alternativeName>
        <fullName evidence="12">Laminarinase btgC</fullName>
    </alternativeName>
</protein>
<organism evidence="16 17">
    <name type="scientific">Bremia lactucae</name>
    <name type="common">Lettuce downy mildew</name>
    <dbReference type="NCBI Taxonomy" id="4779"/>
    <lineage>
        <taxon>Eukaryota</taxon>
        <taxon>Sar</taxon>
        <taxon>Stramenopiles</taxon>
        <taxon>Oomycota</taxon>
        <taxon>Peronosporomycetes</taxon>
        <taxon>Peronosporales</taxon>
        <taxon>Peronosporaceae</taxon>
        <taxon>Bremia</taxon>
    </lineage>
</organism>
<evidence type="ECO:0000256" key="12">
    <source>
        <dbReference type="ARBA" id="ARBA00042373"/>
    </source>
</evidence>
<dbReference type="OrthoDB" id="77201at2759"/>
<feature type="chain" id="PRO_5037679890" description="glucan endo-1,3-beta-D-glucosidase" evidence="14">
    <location>
        <begin position="23"/>
        <end position="524"/>
    </location>
</feature>
<feature type="domain" description="Ricin B lectin" evidence="15">
    <location>
        <begin position="306"/>
        <end position="429"/>
    </location>
</feature>
<keyword evidence="6" id="KW-0472">Membrane</keyword>
<dbReference type="SMART" id="SM00458">
    <property type="entry name" value="RICIN"/>
    <property type="match status" value="1"/>
</dbReference>
<evidence type="ECO:0000256" key="8">
    <source>
        <dbReference type="ARBA" id="ARBA00023277"/>
    </source>
</evidence>
<keyword evidence="17" id="KW-1185">Reference proteome</keyword>
<evidence type="ECO:0000256" key="3">
    <source>
        <dbReference type="ARBA" id="ARBA00012780"/>
    </source>
</evidence>
<evidence type="ECO:0000256" key="9">
    <source>
        <dbReference type="ARBA" id="ARBA00023316"/>
    </source>
</evidence>
<dbReference type="GeneID" id="94353213"/>
<evidence type="ECO:0000256" key="11">
    <source>
        <dbReference type="ARBA" id="ARBA00037649"/>
    </source>
</evidence>
<keyword evidence="9" id="KW-0961">Cell wall biogenesis/degradation</keyword>
<dbReference type="GO" id="GO:0005886">
    <property type="term" value="C:plasma membrane"/>
    <property type="evidence" value="ECO:0007669"/>
    <property type="project" value="UniProtKB-SubCell"/>
</dbReference>
<dbReference type="PROSITE" id="PS50231">
    <property type="entry name" value="RICIN_B_LECTIN"/>
    <property type="match status" value="1"/>
</dbReference>
<keyword evidence="7" id="KW-0325">Glycoprotein</keyword>